<dbReference type="Pfam" id="PF13350">
    <property type="entry name" value="Y_phosphatase3"/>
    <property type="match status" value="1"/>
</dbReference>
<sequence>MTNDAHFPASAPNFRDLGGHTTRDGSVVRRGLVYRSDSLANLTDDELHALGDRLGLRLQVDLRTSFERAAAADRVPDGVEYAVIDVQGDHSTGADLAAMLTDPERSAELLGNGGGERFVHEVNRMLVSWEDALAGYGELVRLTAAGPSPLVFHCSAGKDRTGWGAAVLLALLDVPRETIVADYLASNARLAQAREWMHGSAARYGIDPDLLQPLMEVRAEYLQSAFDEADRVYGSFEGYVADGLKVAPETVTALRERLLSPG</sequence>
<name>A0A7W9YIV3_9ACTN</name>
<keyword evidence="4" id="KW-1185">Reference proteome</keyword>
<keyword evidence="3" id="KW-0378">Hydrolase</keyword>
<evidence type="ECO:0000256" key="1">
    <source>
        <dbReference type="SAM" id="MobiDB-lite"/>
    </source>
</evidence>
<dbReference type="GO" id="GO:0004725">
    <property type="term" value="F:protein tyrosine phosphatase activity"/>
    <property type="evidence" value="ECO:0007669"/>
    <property type="project" value="UniProtKB-EC"/>
</dbReference>
<dbReference type="InterPro" id="IPR000387">
    <property type="entry name" value="Tyr_Pase_dom"/>
</dbReference>
<dbReference type="EMBL" id="JACHDS010000001">
    <property type="protein sequence ID" value="MBB6172770.1"/>
    <property type="molecule type" value="Genomic_DNA"/>
</dbReference>
<accession>A0A7W9YIV3</accession>
<protein>
    <submittedName>
        <fullName evidence="3">Protein-tyrosine phosphatase</fullName>
        <ecNumber evidence="3">3.1.3.48</ecNumber>
    </submittedName>
</protein>
<evidence type="ECO:0000313" key="3">
    <source>
        <dbReference type="EMBL" id="MBB6172770.1"/>
    </source>
</evidence>
<proteinExistence type="predicted"/>
<organism evidence="3 4">
    <name type="scientific">Nocardiopsis mwathae</name>
    <dbReference type="NCBI Taxonomy" id="1472723"/>
    <lineage>
        <taxon>Bacteria</taxon>
        <taxon>Bacillati</taxon>
        <taxon>Actinomycetota</taxon>
        <taxon>Actinomycetes</taxon>
        <taxon>Streptosporangiales</taxon>
        <taxon>Nocardiopsidaceae</taxon>
        <taxon>Nocardiopsis</taxon>
    </lineage>
</organism>
<dbReference type="RefSeq" id="WP_184076019.1">
    <property type="nucleotide sequence ID" value="NZ_JACHDS010000001.1"/>
</dbReference>
<dbReference type="SUPFAM" id="SSF52799">
    <property type="entry name" value="(Phosphotyrosine protein) phosphatases II"/>
    <property type="match status" value="1"/>
</dbReference>
<dbReference type="AlphaFoldDB" id="A0A7W9YIV3"/>
<dbReference type="InterPro" id="IPR029021">
    <property type="entry name" value="Prot-tyrosine_phosphatase-like"/>
</dbReference>
<evidence type="ECO:0000259" key="2">
    <source>
        <dbReference type="PROSITE" id="PS50056"/>
    </source>
</evidence>
<reference evidence="3 4" key="1">
    <citation type="submission" date="2020-08" db="EMBL/GenBank/DDBJ databases">
        <title>Sequencing the genomes of 1000 actinobacteria strains.</title>
        <authorList>
            <person name="Klenk H.-P."/>
        </authorList>
    </citation>
    <scope>NUCLEOTIDE SEQUENCE [LARGE SCALE GENOMIC DNA]</scope>
    <source>
        <strain evidence="3 4">DSM 46659</strain>
    </source>
</reference>
<feature type="domain" description="Tyrosine specific protein phosphatases" evidence="2">
    <location>
        <begin position="116"/>
        <end position="205"/>
    </location>
</feature>
<evidence type="ECO:0000313" key="4">
    <source>
        <dbReference type="Proteomes" id="UP000546642"/>
    </source>
</evidence>
<dbReference type="InterPro" id="IPR026893">
    <property type="entry name" value="Tyr/Ser_Pase_IphP-type"/>
</dbReference>
<dbReference type="PROSITE" id="PS50056">
    <property type="entry name" value="TYR_PHOSPHATASE_2"/>
    <property type="match status" value="1"/>
</dbReference>
<comment type="caution">
    <text evidence="3">The sequence shown here is derived from an EMBL/GenBank/DDBJ whole genome shotgun (WGS) entry which is preliminary data.</text>
</comment>
<dbReference type="EC" id="3.1.3.48" evidence="3"/>
<dbReference type="Gene3D" id="3.90.190.10">
    <property type="entry name" value="Protein tyrosine phosphatase superfamily"/>
    <property type="match status" value="1"/>
</dbReference>
<feature type="region of interest" description="Disordered" evidence="1">
    <location>
        <begin position="1"/>
        <end position="22"/>
    </location>
</feature>
<dbReference type="PROSITE" id="PS00383">
    <property type="entry name" value="TYR_PHOSPHATASE_1"/>
    <property type="match status" value="1"/>
</dbReference>
<dbReference type="InterPro" id="IPR016130">
    <property type="entry name" value="Tyr_Pase_AS"/>
</dbReference>
<dbReference type="Proteomes" id="UP000546642">
    <property type="component" value="Unassembled WGS sequence"/>
</dbReference>
<gene>
    <name evidence="3" type="ORF">HNR23_002830</name>
</gene>